<evidence type="ECO:0000256" key="5">
    <source>
        <dbReference type="ARBA" id="ARBA00022490"/>
    </source>
</evidence>
<evidence type="ECO:0000256" key="9">
    <source>
        <dbReference type="ARBA" id="ARBA00022674"/>
    </source>
</evidence>
<dbReference type="GO" id="GO:0034362">
    <property type="term" value="C:low-density lipoprotein particle"/>
    <property type="evidence" value="ECO:0007669"/>
    <property type="project" value="UniProtKB-KW"/>
</dbReference>
<keyword evidence="13" id="KW-0445">Lipid transport</keyword>
<dbReference type="InterPro" id="IPR015816">
    <property type="entry name" value="Vitellinogen_b-sht_N"/>
</dbReference>
<dbReference type="Pfam" id="PF06448">
    <property type="entry name" value="DUF1081"/>
    <property type="match status" value="1"/>
</dbReference>
<dbReference type="GO" id="GO:0005737">
    <property type="term" value="C:cytoplasm"/>
    <property type="evidence" value="ECO:0007669"/>
    <property type="project" value="UniProtKB-SubCell"/>
</dbReference>
<dbReference type="Gene3D" id="2.20.80.10">
    <property type="entry name" value="Lipovitellin-phosvitin complex, chain A, domain 4"/>
    <property type="match status" value="1"/>
</dbReference>
<evidence type="ECO:0000313" key="20">
    <source>
        <dbReference type="Ensembl" id="ENSCMUP00000003364.2"/>
    </source>
</evidence>
<proteinExistence type="predicted"/>
<dbReference type="GO" id="GO:0006642">
    <property type="term" value="P:triglyceride mobilization"/>
    <property type="evidence" value="ECO:0007669"/>
    <property type="project" value="TreeGrafter"/>
</dbReference>
<protein>
    <submittedName>
        <fullName evidence="20">Apolipoprotein B</fullName>
    </submittedName>
</protein>
<dbReference type="PROSITE" id="PS51211">
    <property type="entry name" value="VITELLOGENIN"/>
    <property type="match status" value="1"/>
</dbReference>
<keyword evidence="17" id="KW-0753">Steroid metabolism</keyword>
<dbReference type="GO" id="GO:0042632">
    <property type="term" value="P:cholesterol homeostasis"/>
    <property type="evidence" value="ECO:0007669"/>
    <property type="project" value="TreeGrafter"/>
</dbReference>
<evidence type="ECO:0000256" key="2">
    <source>
        <dbReference type="ARBA" id="ARBA00004502"/>
    </source>
</evidence>
<dbReference type="Gene3D" id="2.30.230.10">
    <property type="entry name" value="Lipovitellin, beta-sheet shell regions, chain A"/>
    <property type="match status" value="1"/>
</dbReference>
<gene>
    <name evidence="20" type="primary">APOB</name>
</gene>
<accession>A0A8U7ME05</accession>
<dbReference type="InterPro" id="IPR011030">
    <property type="entry name" value="Lipovitellin_superhlx_dom"/>
</dbReference>
<dbReference type="InterPro" id="IPR009454">
    <property type="entry name" value="Lipid_transpt_open_b-sht"/>
</dbReference>
<dbReference type="InterPro" id="IPR015819">
    <property type="entry name" value="Lipid_transp_b-sht_shell"/>
</dbReference>
<dbReference type="OMA" id="FTCAYEN"/>
<reference evidence="20" key="3">
    <citation type="submission" date="2025-09" db="UniProtKB">
        <authorList>
            <consortium name="Ensembl"/>
        </authorList>
    </citation>
    <scope>IDENTIFICATION</scope>
</reference>
<keyword evidence="15" id="KW-1207">Sterol metabolism</keyword>
<keyword evidence="14" id="KW-0443">Lipid metabolism</keyword>
<dbReference type="InterPro" id="IPR015255">
    <property type="entry name" value="Vitellinogen_open_b-sht"/>
</dbReference>
<keyword evidence="4" id="KW-0813">Transport</keyword>
<dbReference type="GO" id="GO:0030301">
    <property type="term" value="P:cholesterol transport"/>
    <property type="evidence" value="ECO:0007669"/>
    <property type="project" value="TreeGrafter"/>
</dbReference>
<dbReference type="InterPro" id="IPR022176">
    <property type="entry name" value="ApoB100_C"/>
</dbReference>
<dbReference type="GO" id="GO:0120020">
    <property type="term" value="F:cholesterol transfer activity"/>
    <property type="evidence" value="ECO:0007669"/>
    <property type="project" value="TreeGrafter"/>
</dbReference>
<dbReference type="FunFam" id="2.30.230.10:FF:000003">
    <property type="entry name" value="Apolipoprotein B"/>
    <property type="match status" value="1"/>
</dbReference>
<evidence type="ECO:0000256" key="11">
    <source>
        <dbReference type="ARBA" id="ARBA00022710"/>
    </source>
</evidence>
<dbReference type="GO" id="GO:0050750">
    <property type="term" value="F:low-density lipoprotein particle receptor binding"/>
    <property type="evidence" value="ECO:0007669"/>
    <property type="project" value="TreeGrafter"/>
</dbReference>
<evidence type="ECO:0000256" key="3">
    <source>
        <dbReference type="ARBA" id="ARBA00004613"/>
    </source>
</evidence>
<keyword evidence="21" id="KW-1185">Reference proteome</keyword>
<dbReference type="SMART" id="SM01169">
    <property type="entry name" value="DUF1943"/>
    <property type="match status" value="1"/>
</dbReference>
<dbReference type="Pfam" id="PF09172">
    <property type="entry name" value="Vit_open_b-sht"/>
    <property type="match status" value="1"/>
</dbReference>
<evidence type="ECO:0000256" key="8">
    <source>
        <dbReference type="ARBA" id="ARBA00022548"/>
    </source>
</evidence>
<evidence type="ECO:0000256" key="14">
    <source>
        <dbReference type="ARBA" id="ARBA00023098"/>
    </source>
</evidence>
<reference evidence="20" key="2">
    <citation type="submission" date="2025-08" db="UniProtKB">
        <authorList>
            <consortium name="Ensembl"/>
        </authorList>
    </citation>
    <scope>IDENTIFICATION</scope>
</reference>
<keyword evidence="19" id="KW-1015">Disulfide bond</keyword>
<evidence type="ECO:0000256" key="6">
    <source>
        <dbReference type="ARBA" id="ARBA00022513"/>
    </source>
</evidence>
<dbReference type="Gene3D" id="1.25.10.20">
    <property type="entry name" value="Vitellinogen, superhelical"/>
    <property type="match status" value="1"/>
</dbReference>
<keyword evidence="9" id="KW-0358">Heparin-binding</keyword>
<dbReference type="SUPFAM" id="SSF48431">
    <property type="entry name" value="Lipovitellin-phosvitin complex, superhelical domain"/>
    <property type="match status" value="1"/>
</dbReference>
<feature type="disulfide bond" evidence="19">
    <location>
        <begin position="153"/>
        <end position="179"/>
    </location>
</feature>
<evidence type="ECO:0000256" key="18">
    <source>
        <dbReference type="ARBA" id="ARBA00023313"/>
    </source>
</evidence>
<evidence type="ECO:0000256" key="17">
    <source>
        <dbReference type="ARBA" id="ARBA00023221"/>
    </source>
</evidence>
<dbReference type="GO" id="GO:0005811">
    <property type="term" value="C:lipid droplet"/>
    <property type="evidence" value="ECO:0007669"/>
    <property type="project" value="UniProtKB-SubCell"/>
</dbReference>
<dbReference type="Gene3D" id="1.20.120.20">
    <property type="entry name" value="Apolipoprotein"/>
    <property type="match status" value="1"/>
</dbReference>
<keyword evidence="16" id="KW-0325">Glycoprotein</keyword>
<evidence type="ECO:0000256" key="1">
    <source>
        <dbReference type="ARBA" id="ARBA00004496"/>
    </source>
</evidence>
<dbReference type="PANTHER" id="PTHR13769:SF1">
    <property type="entry name" value="APOLIPOPROTEIN B-100"/>
    <property type="match status" value="1"/>
</dbReference>
<keyword evidence="5" id="KW-0963">Cytoplasm</keyword>
<organism evidence="20 21">
    <name type="scientific">Corvus moneduloides</name>
    <name type="common">New Caledonian crow</name>
    <dbReference type="NCBI Taxonomy" id="1196302"/>
    <lineage>
        <taxon>Eukaryota</taxon>
        <taxon>Metazoa</taxon>
        <taxon>Chordata</taxon>
        <taxon>Craniata</taxon>
        <taxon>Vertebrata</taxon>
        <taxon>Euteleostomi</taxon>
        <taxon>Archelosauria</taxon>
        <taxon>Archosauria</taxon>
        <taxon>Dinosauria</taxon>
        <taxon>Saurischia</taxon>
        <taxon>Theropoda</taxon>
        <taxon>Coelurosauria</taxon>
        <taxon>Aves</taxon>
        <taxon>Neognathae</taxon>
        <taxon>Neoaves</taxon>
        <taxon>Telluraves</taxon>
        <taxon>Australaves</taxon>
        <taxon>Passeriformes</taxon>
        <taxon>Corvoidea</taxon>
        <taxon>Corvidae</taxon>
        <taxon>Corvus</taxon>
    </lineage>
</organism>
<dbReference type="SMART" id="SM00638">
    <property type="entry name" value="LPD_N"/>
    <property type="match status" value="1"/>
</dbReference>
<dbReference type="Pfam" id="PF01347">
    <property type="entry name" value="Vitellogenin_N"/>
    <property type="match status" value="1"/>
</dbReference>
<keyword evidence="6" id="KW-0162">Chylomicron</keyword>
<sequence>GNTPSCSKDATRFKPLRKYVYSYEAETSSGITGTSDSRSGSKITCKVELEVPQLCRFILRTMHCSLRETFGVDTEGRAILKKSKNSEEFANAMSENELKFSIQDGTKVKLYPEKDEPLNVLNLKRGIISALLVPTETVENIKTIPMDTVYGKCDSEVEFKSRKGNVAEDISITRYLKGCDNFSPIRDHVSPIAIVKGLNNPLSTLLKSTQFCHYNIDAKKRHIRDAVCSEKHLFLPSSYKNRYGVMTEVNQTLRLEDTPKITNKNFDGDALEEKGLALESTDAKLPRQGDAVLKTLQELQKLTATQENQQRARLFYRFVSGLRSLHNSTLGPLVPKMMETSSSVTVQALAQCGTPECYSAILQILRTGNVNPLVADLVTYTLGLLPSPTPQRIREILNMAQYQPSRASFYGLSHSVTKFYNEKKIVTEEIADVADFMVSLLGTDCSGEDELTYLTLRAIGNMGAVMEKAKPSVKSSLKTCIRNEAASLSVQKAAIQAFRKMTIAEEDRSALLKAFQELDAPTDKRLASYLLVMKNPSPSDLAKILRVLTKEKNEQVKNFVASHIANILDSEELGIEDLKSRVEEALKGNQLPTAKDFRKFSQNYQISKRVSVPGIDPISAKVEGNVVFDPNSYIPKETMLKTTLHAYGFDPSDVFELGLDGKGFEPTLEALFGEKGFFPDTASKALYWVDGKVPEHVSKALFDYFGYSQDGKQDQDIMKGIILNLEKLIKELGSKEAPEGRAYLRILGEELGYMKLNDFKLLGSLILKSVKTLQTVPEMIAQAIAKGIDRDLFVHYIFMDNEFELPTGAGLQLKFAFSGVATPGARVVAKLHQKSVQADLIAKPSVAVEFVTHLGINMPDFAGSGVEMNSNIFHESGIEAHVSVKAGQLKFSIPAPKIPVKLLSISNTLHLVSPAKTEEIPTLIDSQVTSTSCKPFIPGLNFCTKLLYANSTDTEAAPYFPLTGESRFDVELVSTGKVKEYSASANYELQREGNDQIDTLKFAVQAEGVNQHEATLTFKYNRGKKILTSDVHIPDVDVDFGTNLRITDESISGKKAYTFVLDFNNKKTPEVTLTGQIRYAGVEEALLRGSISFPRLQTDLRSEALVNYSPNKAYLQISSAATIHGNSVSKRVLLRYDAEKVELEWNSGASAAVKKLSSAFPADFSDYPKTLEKHANELLDRKVAHTDMTLRHIVSQFIVATNTWLQKTSKDVPYAQTLQDKLSALQELNIQKLNLPVISLPEELFLKSEGQVRFNLNKNSFVIDIPLPFAGRSSDEIWVPQTVKTPPLVMESMGISVPSQEYRIPRFTVPKSYPFWVPLLGKLEVSANVYSNYYNWTAAYTVTNSTTERATSVKATYNTNADSVFELLSYSVKGSGEASYNRNGFICEYENHLEHRVLTSVFKLSGRKSSKPIPVTNYTLSLTASSPQLSFSGDIFSEKINNVNTNNIKMEGQLEVASVFARSIYTLSTTYNERRRVLEGKSNLKLDSSYLQATNQISGRYSDGSFSITSVSDVQNGLLKNTASLKCENSQLKMSSVTNGSYRHTAGVNKLEIILSKKMAALRSEYQATYKQIQYFALFAGSLNSQDLVFNSDISLTDQKNRAAHKSSLNVNRYGLASSATTNVQLSPLVMQSEMNAKLDTAGGSMSLSSSGRYGKNNAKFNVGGRVSLTEITLGSEYQSAVLGMDNKHVLNFRVNREGLKFSNNLQGSFKDIKLEYTNDLNIPGLSLTFASKLDNSFSFDKFHKHVFDLQLEPSSLTAKLSNNFKYTKTEVSNKAELLLEPLNMNLGGNVRGAHGEDEIRHAYTLTCAGLTADFKTDTVANVQGAAVSHRTHLDVAGLSSSVTMNTNCDSKSLRFSNAVHSTMSPFVITADVHTNANGKLVAVGEHTGDLYSKFLFKAEPLAFTISHDYRGSTSHSLKSRGRYTTLLDNKVHMLFTPSEQSSAWKLKSQLNNNVYSQDFSAFNNAEKIGVELNGRALADLSVMDTSVILPLTSQEVNLIDVLGLRDSISEPQEFSISGFVKYDKNKDMHVVSLPFLENLPVYFEKLRGAILSTLQAIQSYLKNIDIEQHMKKYKATLDKLPQDIGDYMDKLDIKGKVSSMKNNFIAFTKDYRITSDDLQIMLEKAMDNLQEILSQLQIYLIEIEQYIKDCYEQYDIKALTAQLLDQIVETMTALENKYQVRTTVINIIEKLWVFFRQYDLNKIGSSTLAWIKNVDDEYGITARIQENLEQLKIQIQNIDVRSIAENLKRQIKAFDAKECLEKFKRSLPIEKINEILEQIKDFILNWIEEYEVSEKISAFRGHMRKLIVKYEIDKRIYFLIDRMIELLNKYRIKETVQKLTIYLQNIDGKSCFDKVVAFVDDAVKKVQTFDYEKMIKEVNRFLDMVIKKLKAFDYNQFVDDTNNKIREVTQKINEELRNLELPQKAEALKQYIRDFRSVISKYMEQLKDTKLAAIINWLRELIDSTTFANLKAKVNEHLEDLKERISEMDISQEFQWCLQKISQFYNSVVVYISDQWITALKKITALAEEYDLKNWAENIKQFVETGFKVPEIKMVIVTIPAFEVSLRSLREATFRTPEFIVPLTDLLVPSYEINIRRLKDVKIPMKFTTPEFKILNTFQVPSFAIDLIEIKLMIVRTIDKFMSAEFQLPSIDVYLKDLKMRDMPFSDISFPEIQMPQFQIPELLIPKLNLNELQIPNIKIPEFQLPRIPHAVTVPTFGKLSGAFRVTSPFFTLSTQAELHNTTTSANSPEFVTSISAQTTSKLDFLVFSVIADSRLLAPDMKQLNFKNAMKVNHRFLKVDHTNEVVLLGTSVEGEAETRANLHTKKNSIELQNNLMVKLQRKIWMQSGTAYSHRLNIPQADFSSQADLVNNMTTEIEAGYISFTSAGKGNWKWASPNFSDEGTHDSHATFKVEGPSITFSANNRINDKYLKVNQAMRYECHSLMSAALQIQSEIESQRVGRSLLNVKGTGELLGMEVELTGSHNARLHGRITGTVNNELSFLANPSEIRLSTNNDGNVKISFPMKLTGKIDFLNNYGFALSSSVQQINWQATGRFNQYRYSHNMSAGNNDDRIEAHIEMNGDANLDFLNIPLTIPQIQIPYIGIKTPQLKDYSLWEQVGLKELLKTTRQSFDLNLNAQYEKNKDMHIIPLPLAKVHEVLNKNILLFNKHFEKGRNAALDFLTKSYNEAKTKFDKYKIQTSLNKLPRTLRIPGYTIPIVNIEVSAFTAEMPAFGFTLPKEISTRGFTVPIIGFSVPSYTLVVPSVELPVLHIPQDLRTLKLPRFRINSSANHVLVPAMGNITYDFSFKSSVITLAANAGLFNQSDIVGHLSVSSSSVIETLRFKLDGSTSLTRKRGLKLATALSLSNNKYLGGNHDSTITLLKRIMEASVATNIEVDTPVLKINFSQELSGNTKSKPTLSSGIKLMYDFNTPKYGTKAKGEIAHKFALESLTYYISVESSTTGDIDGVFYTGNAFSGSLDHEANAYLNANGARSSLKFEAHSKADGLWIIEIKELLAVEASTRRIYAVWEHNGKNYARCTSRFTTTGTQRCKATLELAPWDVSADLQIQAIQPNPYLGMASVNEVVVVKISPANQKASWKGEGQIHSLSLSHDMQLSNEKSKAKFVISGSLEGYMDFLKDIKCPISEKSLWDIWKLDVTTSADRKQYLNGSASLVYTKSEDGYFFPIPVNKLTDGFTVTIPELHLKAPSPVLSTPEFSLPFTTLQVPAYTIDMHNIKIPQTLSTMPFDVHLPTLPKLRFPKVDVGANYITLEEYKMPFFEVTIPEYQITMSQFTLPKSVSFVSFSVDLDEVANKIADFELPTITIPEQKIEIPPLKISLPAGIYIPSFGALTGSFKVSSPLYNVTWRTDLTNRKDSFEHSIDSTCSSTLQFLEYDLNVVSNYEYKEGMFVMKTTGSFSHRDMSANYKENLTISGFGALVDTLSLDIISPTFTDVHVRYQENERKSSGSISSPSAGTLAYVLEGDDEIFIARSAPQEDIDILKGEISFKEPERIQMKFNWNEDAAKDLLLGLKERVPKMTDAVYRYVNRYHKEHMGLEISAATLKMKNIMQNNAEKAYTFAANQIDEIDAQLRTAANDASDKYQELKFKAKRLYRRAADQAEQFDYQRIKAKLLDVLIDIIEEYHQKIKHIIDSATEFLKTTKFQVPGLSEKYSGAEIYIMTTEKVAKSADVCLSKLQEYFDALIAAINELEVRLPASETILRGRNVLDQIKAMLKDLQEKIRQTFATLQEADFAGRLKQLKQVVQQVFQKVEEMVRSLQSKNFEDIKVQTQQLYKDAMASDFAQKLRSLTKDVKKYVSQFKDFSQKTFQDLSEKLHQLLLYVKSLREEYFDPTTLGLSVKYYEVEDKVLEWLKDIIDLLVDWHNTYVGDLAGIVTRLADQVRELVEIYSQEYYDLITDFEGKGKQKIMELSSAAQEKIRYWSAAAKRKIDEHNKQLKEKLREIYGQLSQSQAKLISEAKRLIDLTIENYSAFLQYISELLRWLEQITAESIKPYVAVRQGELRIQVRQALRKKVEMTHVEMERNATDEQLDTEQVSPQKIMENIQQRMNT</sequence>
<dbReference type="Pfam" id="PF12491">
    <property type="entry name" value="ApoB100_C"/>
    <property type="match status" value="1"/>
</dbReference>
<dbReference type="SUPFAM" id="SSF56968">
    <property type="entry name" value="Lipovitellin-phosvitin complex, beta-sheet shell regions"/>
    <property type="match status" value="2"/>
</dbReference>
<dbReference type="GO" id="GO:0008203">
    <property type="term" value="P:cholesterol metabolic process"/>
    <property type="evidence" value="ECO:0007669"/>
    <property type="project" value="UniProtKB-KW"/>
</dbReference>
<comment type="caution">
    <text evidence="19">Lacks conserved residue(s) required for the propagation of feature annotation.</text>
</comment>
<dbReference type="GO" id="GO:0008201">
    <property type="term" value="F:heparin binding"/>
    <property type="evidence" value="ECO:0007669"/>
    <property type="project" value="UniProtKB-KW"/>
</dbReference>
<evidence type="ECO:0000256" key="15">
    <source>
        <dbReference type="ARBA" id="ARBA00023166"/>
    </source>
</evidence>
<dbReference type="GO" id="GO:0042953">
    <property type="term" value="P:lipoprotein transport"/>
    <property type="evidence" value="ECO:0007669"/>
    <property type="project" value="TreeGrafter"/>
</dbReference>
<evidence type="ECO:0000256" key="16">
    <source>
        <dbReference type="ARBA" id="ARBA00023180"/>
    </source>
</evidence>
<evidence type="ECO:0000313" key="21">
    <source>
        <dbReference type="Proteomes" id="UP000694553"/>
    </source>
</evidence>
<dbReference type="PANTHER" id="PTHR13769">
    <property type="entry name" value="APOLIPOPROTEIN B"/>
    <property type="match status" value="1"/>
</dbReference>
<keyword evidence="7" id="KW-0964">Secreted</keyword>
<keyword evidence="8" id="KW-0153">Cholesterol metabolism</keyword>
<evidence type="ECO:0000256" key="13">
    <source>
        <dbReference type="ARBA" id="ARBA00023055"/>
    </source>
</evidence>
<keyword evidence="10" id="KW-0551">Lipid droplet</keyword>
<evidence type="ECO:0000256" key="12">
    <source>
        <dbReference type="ARBA" id="ARBA00022729"/>
    </source>
</evidence>
<dbReference type="InterPro" id="IPR001747">
    <property type="entry name" value="Vitellogenin_N"/>
</dbReference>
<accession>A0A8C3DDE4</accession>
<keyword evidence="12" id="KW-0732">Signal</keyword>
<dbReference type="InterPro" id="IPR052418">
    <property type="entry name" value="Apolipoprotein_B"/>
</dbReference>
<reference evidence="21" key="1">
    <citation type="submission" date="2019-10" db="EMBL/GenBank/DDBJ databases">
        <title>Corvus moneduloides (New Caledonian crow) genome, bCorMon1, primary haplotype.</title>
        <authorList>
            <person name="Rutz C."/>
            <person name="Fungtammasan C."/>
            <person name="Mountcastle J."/>
            <person name="Formenti G."/>
            <person name="Chow W."/>
            <person name="Howe K."/>
            <person name="Steele M.P."/>
            <person name="Fernandes J."/>
            <person name="Gilbert M.T.P."/>
            <person name="Fedrigo O."/>
            <person name="Jarvis E.D."/>
            <person name="Gemmell N."/>
        </authorList>
    </citation>
    <scope>NUCLEOTIDE SEQUENCE [LARGE SCALE GENOMIC DNA]</scope>
</reference>
<evidence type="ECO:0000256" key="7">
    <source>
        <dbReference type="ARBA" id="ARBA00022525"/>
    </source>
</evidence>
<evidence type="ECO:0000256" key="10">
    <source>
        <dbReference type="ARBA" id="ARBA00022677"/>
    </source>
</evidence>
<dbReference type="Ensembl" id="ENSCMUT00000003643.2">
    <property type="protein sequence ID" value="ENSCMUP00000003364.2"/>
    <property type="gene ID" value="ENSCMUG00000002284.2"/>
</dbReference>
<keyword evidence="11" id="KW-0427">LDL</keyword>
<dbReference type="Proteomes" id="UP000694553">
    <property type="component" value="Unassembled WGS sequence"/>
</dbReference>
<evidence type="ECO:0000256" key="4">
    <source>
        <dbReference type="ARBA" id="ARBA00022448"/>
    </source>
</evidence>
<comment type="subcellular location">
    <subcellularLocation>
        <location evidence="1">Cytoplasm</location>
    </subcellularLocation>
    <subcellularLocation>
        <location evidence="2">Lipid droplet</location>
    </subcellularLocation>
    <subcellularLocation>
        <location evidence="3">Secreted</location>
    </subcellularLocation>
</comment>
<dbReference type="GO" id="GO:0034359">
    <property type="term" value="C:mature chylomicron"/>
    <property type="evidence" value="ECO:0007669"/>
    <property type="project" value="TreeGrafter"/>
</dbReference>
<evidence type="ECO:0000256" key="19">
    <source>
        <dbReference type="PROSITE-ProRule" id="PRU00557"/>
    </source>
</evidence>
<keyword evidence="18" id="KW-0850">VLDL</keyword>
<dbReference type="GO" id="GO:0034361">
    <property type="term" value="C:very-low-density lipoprotein particle"/>
    <property type="evidence" value="ECO:0007669"/>
    <property type="project" value="UniProtKB-KW"/>
</dbReference>
<name>A0A8C3DDE4_CORMO</name>